<organism evidence="11 12">
    <name type="scientific">Cohnella thailandensis</name>
    <dbReference type="NCBI Taxonomy" id="557557"/>
    <lineage>
        <taxon>Bacteria</taxon>
        <taxon>Bacillati</taxon>
        <taxon>Bacillota</taxon>
        <taxon>Bacilli</taxon>
        <taxon>Bacillales</taxon>
        <taxon>Paenibacillaceae</taxon>
        <taxon>Cohnella</taxon>
    </lineage>
</organism>
<comment type="cofactor">
    <cofactor evidence="1">
        <name>Zn(2+)</name>
        <dbReference type="ChEBI" id="CHEBI:29105"/>
    </cofactor>
</comment>
<dbReference type="CDD" id="cd00118">
    <property type="entry name" value="LysM"/>
    <property type="match status" value="2"/>
</dbReference>
<dbReference type="AlphaFoldDB" id="A0A841T848"/>
<keyword evidence="5" id="KW-0862">Zinc</keyword>
<evidence type="ECO:0000313" key="12">
    <source>
        <dbReference type="Proteomes" id="UP000535838"/>
    </source>
</evidence>
<evidence type="ECO:0000256" key="6">
    <source>
        <dbReference type="ARBA" id="ARBA00023049"/>
    </source>
</evidence>
<dbReference type="SUPFAM" id="SSF54106">
    <property type="entry name" value="LysM domain"/>
    <property type="match status" value="2"/>
</dbReference>
<feature type="active site" description="Proton donor/acceptor" evidence="7">
    <location>
        <position position="370"/>
    </location>
</feature>
<sequence>MNTRTYVVQQGDTPRRIASRFGISLTALAAANPQSIEGEALLPGELLDIPIGPPRRYVVQEGDTWESIAQKAGCTARRLRELNSAHLALVPGGECVLELPTAGDRIVRCDAEYGSTQLARDLERLRREYPFLVVRTIGHSVLGKPIYAVRIGDGPFRLQANGAVHANEWITSLALMRFAEEYARACKWRGSFGGMNAVHGFEGCTLWIVPMVNPDGVDLTQDALRTGHPMYKELLRWNGGSHRFARWKANIRGVDLNDQFPAHWEEEKKRRAADGPGPRDYSGTAPLSEPEARALASFTEEIDFHSVLSFHTQGEEIYWNYRGLEPPQSKAWSEKLGQASGYRPVRLEGSDAGFKDWFIQRFRRPGFTVELGWGRNPLPLETIHDVYAETACLLTTAMELGMSEEYG</sequence>
<name>A0A841T848_9BACL</name>
<comment type="caution">
    <text evidence="11">The sequence shown here is derived from an EMBL/GenBank/DDBJ whole genome shotgun (WGS) entry which is preliminary data.</text>
</comment>
<dbReference type="InterPro" id="IPR036779">
    <property type="entry name" value="LysM_dom_sf"/>
</dbReference>
<evidence type="ECO:0000256" key="2">
    <source>
        <dbReference type="ARBA" id="ARBA00005988"/>
    </source>
</evidence>
<dbReference type="PANTHER" id="PTHR11705">
    <property type="entry name" value="PROTEASE FAMILY M14 CARBOXYPEPTIDASE A,B"/>
    <property type="match status" value="1"/>
</dbReference>
<dbReference type="PROSITE" id="PS52035">
    <property type="entry name" value="PEPTIDASE_M14"/>
    <property type="match status" value="1"/>
</dbReference>
<keyword evidence="12" id="KW-1185">Reference proteome</keyword>
<feature type="domain" description="LysM" evidence="9">
    <location>
        <begin position="55"/>
        <end position="108"/>
    </location>
</feature>
<evidence type="ECO:0000313" key="11">
    <source>
        <dbReference type="EMBL" id="MBB6638240.1"/>
    </source>
</evidence>
<dbReference type="Gene3D" id="3.10.350.10">
    <property type="entry name" value="LysM domain"/>
    <property type="match status" value="2"/>
</dbReference>
<keyword evidence="3" id="KW-0645">Protease</keyword>
<dbReference type="SMART" id="SM00631">
    <property type="entry name" value="Zn_pept"/>
    <property type="match status" value="1"/>
</dbReference>
<keyword evidence="6" id="KW-0482">Metalloprotease</keyword>
<dbReference type="PANTHER" id="PTHR11705:SF143">
    <property type="entry name" value="SLL0236 PROTEIN"/>
    <property type="match status" value="1"/>
</dbReference>
<evidence type="ECO:0000256" key="5">
    <source>
        <dbReference type="ARBA" id="ARBA00022833"/>
    </source>
</evidence>
<evidence type="ECO:0000259" key="9">
    <source>
        <dbReference type="PROSITE" id="PS51782"/>
    </source>
</evidence>
<evidence type="ECO:0000256" key="7">
    <source>
        <dbReference type="PROSITE-ProRule" id="PRU01379"/>
    </source>
</evidence>
<feature type="domain" description="Peptidase M14" evidence="10">
    <location>
        <begin position="111"/>
        <end position="401"/>
    </location>
</feature>
<feature type="domain" description="LysM" evidence="9">
    <location>
        <begin position="4"/>
        <end position="49"/>
    </location>
</feature>
<evidence type="ECO:0000256" key="8">
    <source>
        <dbReference type="SAM" id="MobiDB-lite"/>
    </source>
</evidence>
<protein>
    <submittedName>
        <fullName evidence="11">LysM peptidoglycan-binding domain-containing protein</fullName>
    </submittedName>
</protein>
<dbReference type="InterPro" id="IPR018392">
    <property type="entry name" value="LysM"/>
</dbReference>
<dbReference type="InterPro" id="IPR034274">
    <property type="entry name" value="ENP1_M14_CPD"/>
</dbReference>
<keyword evidence="4" id="KW-0378">Hydrolase</keyword>
<reference evidence="11 12" key="1">
    <citation type="submission" date="2020-08" db="EMBL/GenBank/DDBJ databases">
        <title>Cohnella phylogeny.</title>
        <authorList>
            <person name="Dunlap C."/>
        </authorList>
    </citation>
    <scope>NUCLEOTIDE SEQUENCE [LARGE SCALE GENOMIC DNA]</scope>
    <source>
        <strain evidence="11 12">DSM 25241</strain>
    </source>
</reference>
<evidence type="ECO:0000256" key="1">
    <source>
        <dbReference type="ARBA" id="ARBA00001947"/>
    </source>
</evidence>
<comment type="similarity">
    <text evidence="2 7">Belongs to the peptidase M14 family.</text>
</comment>
<dbReference type="GO" id="GO:0008270">
    <property type="term" value="F:zinc ion binding"/>
    <property type="evidence" value="ECO:0007669"/>
    <property type="project" value="InterPro"/>
</dbReference>
<proteinExistence type="inferred from homology"/>
<dbReference type="PROSITE" id="PS51782">
    <property type="entry name" value="LYSM"/>
    <property type="match status" value="2"/>
</dbReference>
<feature type="region of interest" description="Disordered" evidence="8">
    <location>
        <begin position="266"/>
        <end position="286"/>
    </location>
</feature>
<evidence type="ECO:0000256" key="4">
    <source>
        <dbReference type="ARBA" id="ARBA00022801"/>
    </source>
</evidence>
<dbReference type="SUPFAM" id="SSF53187">
    <property type="entry name" value="Zn-dependent exopeptidases"/>
    <property type="match status" value="1"/>
</dbReference>
<dbReference type="GO" id="GO:0004181">
    <property type="term" value="F:metallocarboxypeptidase activity"/>
    <property type="evidence" value="ECO:0007669"/>
    <property type="project" value="InterPro"/>
</dbReference>
<dbReference type="Gene3D" id="3.40.630.10">
    <property type="entry name" value="Zn peptidases"/>
    <property type="match status" value="1"/>
</dbReference>
<evidence type="ECO:0000259" key="10">
    <source>
        <dbReference type="PROSITE" id="PS52035"/>
    </source>
</evidence>
<evidence type="ECO:0000256" key="3">
    <source>
        <dbReference type="ARBA" id="ARBA00022670"/>
    </source>
</evidence>
<dbReference type="Pfam" id="PF00246">
    <property type="entry name" value="Peptidase_M14"/>
    <property type="match status" value="1"/>
</dbReference>
<dbReference type="GO" id="GO:0005615">
    <property type="term" value="C:extracellular space"/>
    <property type="evidence" value="ECO:0007669"/>
    <property type="project" value="TreeGrafter"/>
</dbReference>
<gene>
    <name evidence="11" type="ORF">H7B67_29265</name>
</gene>
<dbReference type="CDD" id="cd06229">
    <property type="entry name" value="M14_Endopeptidase_I"/>
    <property type="match status" value="1"/>
</dbReference>
<dbReference type="Pfam" id="PF01476">
    <property type="entry name" value="LysM"/>
    <property type="match status" value="2"/>
</dbReference>
<dbReference type="InterPro" id="IPR000834">
    <property type="entry name" value="Peptidase_M14"/>
</dbReference>
<accession>A0A841T848</accession>
<dbReference type="GO" id="GO:0006508">
    <property type="term" value="P:proteolysis"/>
    <property type="evidence" value="ECO:0007669"/>
    <property type="project" value="UniProtKB-KW"/>
</dbReference>
<dbReference type="EMBL" id="JACJVQ010000030">
    <property type="protein sequence ID" value="MBB6638240.1"/>
    <property type="molecule type" value="Genomic_DNA"/>
</dbReference>
<dbReference type="Proteomes" id="UP000535838">
    <property type="component" value="Unassembled WGS sequence"/>
</dbReference>
<dbReference type="SMART" id="SM00257">
    <property type="entry name" value="LysM"/>
    <property type="match status" value="2"/>
</dbReference>